<keyword evidence="5" id="KW-1185">Reference proteome</keyword>
<evidence type="ECO:0000313" key="5">
    <source>
        <dbReference type="Proteomes" id="UP000075884"/>
    </source>
</evidence>
<evidence type="ECO:0000313" key="4">
    <source>
        <dbReference type="EnsemblMetazoa" id="ADIR008942-PA"/>
    </source>
</evidence>
<dbReference type="EnsemblMetazoa" id="ADIR008942-RA">
    <property type="protein sequence ID" value="ADIR008942-PA"/>
    <property type="gene ID" value="ADIR008942"/>
</dbReference>
<feature type="chain" id="PRO_5008130122" evidence="3">
    <location>
        <begin position="21"/>
        <end position="458"/>
    </location>
</feature>
<dbReference type="VEuPathDB" id="VectorBase:ADIR008942"/>
<dbReference type="Proteomes" id="UP000075884">
    <property type="component" value="Unassembled WGS sequence"/>
</dbReference>
<proteinExistence type="predicted"/>
<sequence>ANRALSLALACNLHIPYTIAVDASGIPASFNDSDGKVVIICSSINSPQTISVINQLKQYSRTKILLVDMVGTIFNTNNVLHRRLAEEDEPFDGRPRHRRNLLVLTILTENFRSFLHRLHGVDLGDYQHISENLLKIRLMEENPIHTSSFGEDDRDDIADDRDDEATMPPMSYEAPSHDSANDDVQNRIQTMQPHRPEVMLELLSLATNGTNASQNCDFHYFFNHVANWYEILSQTFDSARCQTLFASYCEADVGYLHPSSNGENITGTVREVSGSLPRPADPGMNQSLEATIDEIERFCDLFLASYDRLLSDGLLAPANITQSDPFREAARSTDHLLMFGEHFYFFDFLLAVWQDSRKQHQEQHRTFQFDFVAFDFKNISHHRSAVAWRPFLILQQSQLHQHQFRMHPVPPGYADWVVEATLETIWICGMLCWATIGLVALVAVTVIVGSVVFSIAVR</sequence>
<evidence type="ECO:0000256" key="3">
    <source>
        <dbReference type="SAM" id="SignalP"/>
    </source>
</evidence>
<dbReference type="STRING" id="7168.A0A182NMQ7"/>
<accession>A0A182NMQ7</accession>
<reference evidence="5" key="1">
    <citation type="submission" date="2013-03" db="EMBL/GenBank/DDBJ databases">
        <title>The Genome Sequence of Anopheles dirus WRAIR2.</title>
        <authorList>
            <consortium name="The Broad Institute Genomics Platform"/>
            <person name="Neafsey D.E."/>
            <person name="Walton C."/>
            <person name="Walker B."/>
            <person name="Young S.K."/>
            <person name="Zeng Q."/>
            <person name="Gargeya S."/>
            <person name="Fitzgerald M."/>
            <person name="Haas B."/>
            <person name="Abouelleil A."/>
            <person name="Allen A.W."/>
            <person name="Alvarado L."/>
            <person name="Arachchi H.M."/>
            <person name="Berlin A.M."/>
            <person name="Chapman S.B."/>
            <person name="Gainer-Dewar J."/>
            <person name="Goldberg J."/>
            <person name="Griggs A."/>
            <person name="Gujja S."/>
            <person name="Hansen M."/>
            <person name="Howarth C."/>
            <person name="Imamovic A."/>
            <person name="Ireland A."/>
            <person name="Larimer J."/>
            <person name="McCowan C."/>
            <person name="Murphy C."/>
            <person name="Pearson M."/>
            <person name="Poon T.W."/>
            <person name="Priest M."/>
            <person name="Roberts A."/>
            <person name="Saif S."/>
            <person name="Shea T."/>
            <person name="Sisk P."/>
            <person name="Sykes S."/>
            <person name="Wortman J."/>
            <person name="Nusbaum C."/>
            <person name="Birren B."/>
        </authorList>
    </citation>
    <scope>NUCLEOTIDE SEQUENCE [LARGE SCALE GENOMIC DNA]</scope>
    <source>
        <strain evidence="5">WRAIR2</strain>
    </source>
</reference>
<keyword evidence="2" id="KW-0812">Transmembrane</keyword>
<protein>
    <submittedName>
        <fullName evidence="4">Uncharacterized protein</fullName>
    </submittedName>
</protein>
<keyword evidence="3" id="KW-0732">Signal</keyword>
<name>A0A182NMQ7_9DIPT</name>
<evidence type="ECO:0000256" key="2">
    <source>
        <dbReference type="SAM" id="Phobius"/>
    </source>
</evidence>
<feature type="compositionally biased region" description="Acidic residues" evidence="1">
    <location>
        <begin position="150"/>
        <end position="165"/>
    </location>
</feature>
<feature type="transmembrane region" description="Helical" evidence="2">
    <location>
        <begin position="433"/>
        <end position="457"/>
    </location>
</feature>
<feature type="region of interest" description="Disordered" evidence="1">
    <location>
        <begin position="145"/>
        <end position="181"/>
    </location>
</feature>
<evidence type="ECO:0000256" key="1">
    <source>
        <dbReference type="SAM" id="MobiDB-lite"/>
    </source>
</evidence>
<dbReference type="AlphaFoldDB" id="A0A182NMQ7"/>
<feature type="signal peptide" evidence="3">
    <location>
        <begin position="1"/>
        <end position="20"/>
    </location>
</feature>
<keyword evidence="2" id="KW-1133">Transmembrane helix</keyword>
<keyword evidence="2" id="KW-0472">Membrane</keyword>
<organism evidence="4 5">
    <name type="scientific">Anopheles dirus</name>
    <dbReference type="NCBI Taxonomy" id="7168"/>
    <lineage>
        <taxon>Eukaryota</taxon>
        <taxon>Metazoa</taxon>
        <taxon>Ecdysozoa</taxon>
        <taxon>Arthropoda</taxon>
        <taxon>Hexapoda</taxon>
        <taxon>Insecta</taxon>
        <taxon>Pterygota</taxon>
        <taxon>Neoptera</taxon>
        <taxon>Endopterygota</taxon>
        <taxon>Diptera</taxon>
        <taxon>Nematocera</taxon>
        <taxon>Culicoidea</taxon>
        <taxon>Culicidae</taxon>
        <taxon>Anophelinae</taxon>
        <taxon>Anopheles</taxon>
    </lineage>
</organism>
<reference evidence="4" key="2">
    <citation type="submission" date="2020-05" db="UniProtKB">
        <authorList>
            <consortium name="EnsemblMetazoa"/>
        </authorList>
    </citation>
    <scope>IDENTIFICATION</scope>
    <source>
        <strain evidence="4">WRAIR2</strain>
    </source>
</reference>